<dbReference type="Pfam" id="PF25975">
    <property type="entry name" value="CzcB_C"/>
    <property type="match status" value="1"/>
</dbReference>
<evidence type="ECO:0000256" key="1">
    <source>
        <dbReference type="ARBA" id="ARBA00009477"/>
    </source>
</evidence>
<dbReference type="GO" id="GO:0060003">
    <property type="term" value="P:copper ion export"/>
    <property type="evidence" value="ECO:0007669"/>
    <property type="project" value="TreeGrafter"/>
</dbReference>
<feature type="signal peptide" evidence="3">
    <location>
        <begin position="1"/>
        <end position="23"/>
    </location>
</feature>
<dbReference type="GO" id="GO:0030313">
    <property type="term" value="C:cell envelope"/>
    <property type="evidence" value="ECO:0007669"/>
    <property type="project" value="TreeGrafter"/>
</dbReference>
<organism evidence="6 7">
    <name type="scientific">Mangrovibacterium diazotrophicum</name>
    <dbReference type="NCBI Taxonomy" id="1261403"/>
    <lineage>
        <taxon>Bacteria</taxon>
        <taxon>Pseudomonadati</taxon>
        <taxon>Bacteroidota</taxon>
        <taxon>Bacteroidia</taxon>
        <taxon>Marinilabiliales</taxon>
        <taxon>Prolixibacteraceae</taxon>
        <taxon>Mangrovibacterium</taxon>
    </lineage>
</organism>
<dbReference type="InterPro" id="IPR058625">
    <property type="entry name" value="MdtA-like_BSH"/>
</dbReference>
<dbReference type="PANTHER" id="PTHR30097:SF4">
    <property type="entry name" value="SLR6042 PROTEIN"/>
    <property type="match status" value="1"/>
</dbReference>
<dbReference type="RefSeq" id="WP_170154548.1">
    <property type="nucleotide sequence ID" value="NZ_RAPN01000001.1"/>
</dbReference>
<dbReference type="Gene3D" id="2.40.30.170">
    <property type="match status" value="1"/>
</dbReference>
<evidence type="ECO:0000256" key="2">
    <source>
        <dbReference type="ARBA" id="ARBA00022448"/>
    </source>
</evidence>
<evidence type="ECO:0000259" key="4">
    <source>
        <dbReference type="Pfam" id="PF25917"/>
    </source>
</evidence>
<comment type="caution">
    <text evidence="6">The sequence shown here is derived from an EMBL/GenBank/DDBJ whole genome shotgun (WGS) entry which is preliminary data.</text>
</comment>
<evidence type="ECO:0000256" key="3">
    <source>
        <dbReference type="SAM" id="SignalP"/>
    </source>
</evidence>
<dbReference type="GO" id="GO:0022857">
    <property type="term" value="F:transmembrane transporter activity"/>
    <property type="evidence" value="ECO:0007669"/>
    <property type="project" value="InterPro"/>
</dbReference>
<dbReference type="Gene3D" id="2.40.50.100">
    <property type="match status" value="1"/>
</dbReference>
<dbReference type="SUPFAM" id="SSF111369">
    <property type="entry name" value="HlyD-like secretion proteins"/>
    <property type="match status" value="1"/>
</dbReference>
<dbReference type="NCBIfam" id="TIGR01730">
    <property type="entry name" value="RND_mfp"/>
    <property type="match status" value="1"/>
</dbReference>
<dbReference type="PROSITE" id="PS51257">
    <property type="entry name" value="PROKAR_LIPOPROTEIN"/>
    <property type="match status" value="1"/>
</dbReference>
<evidence type="ECO:0000259" key="5">
    <source>
        <dbReference type="Pfam" id="PF25975"/>
    </source>
</evidence>
<name>A0A419WA51_9BACT</name>
<feature type="domain" description="CzcB-like C-terminal circularly permuted SH3-like" evidence="5">
    <location>
        <begin position="327"/>
        <end position="387"/>
    </location>
</feature>
<feature type="chain" id="PRO_5019131444" evidence="3">
    <location>
        <begin position="24"/>
        <end position="398"/>
    </location>
</feature>
<dbReference type="AlphaFoldDB" id="A0A419WA51"/>
<keyword evidence="3" id="KW-0732">Signal</keyword>
<evidence type="ECO:0000313" key="6">
    <source>
        <dbReference type="EMBL" id="RKD92337.1"/>
    </source>
</evidence>
<sequence length="398" mass="43715">MIYSKLTSLSACFLFAIALSCSSGEKSPQATVDVRETPPSVSGTETGKLLIRLSDKEKKELTIETQRVSTDIKNYSLMASGVVFPATNHVSVISTPVDGRVSAIMVRDGQLVKKGQELFKLESLVFGNLVAEYLQAAAEEKFQTTRLERVKQLVDQTISSKSELDRAQSDYERARTASIASVAKLKAIGFPDHEVEALKNADQIDPSLKIHAPIAGSFDQLQVELGQSVNALDKLGRIIDLQKVLVRGYLSPEDARFVQTGDTVRISRRDDDSKKILAYISSVNPGLDEDNRSVVVNVEVAPENEWPKPGENVRLAISAISSGEVFAVPLKAVTYDGNQAVVFVKKDDGVFEKRFVDVAEIRDQFAIVKSGMQENEEVAVSQIFSLKALSRYELISEE</sequence>
<dbReference type="InterPro" id="IPR051909">
    <property type="entry name" value="MFP_Cation_Efflux"/>
</dbReference>
<keyword evidence="2" id="KW-0813">Transport</keyword>
<dbReference type="InterPro" id="IPR006143">
    <property type="entry name" value="RND_pump_MFP"/>
</dbReference>
<gene>
    <name evidence="6" type="ORF">BC643_2708</name>
</gene>
<dbReference type="InterPro" id="IPR058649">
    <property type="entry name" value="CzcB_C"/>
</dbReference>
<dbReference type="EMBL" id="RAPN01000001">
    <property type="protein sequence ID" value="RKD92337.1"/>
    <property type="molecule type" value="Genomic_DNA"/>
</dbReference>
<reference evidence="6 7" key="1">
    <citation type="submission" date="2018-09" db="EMBL/GenBank/DDBJ databases">
        <title>Genomic Encyclopedia of Archaeal and Bacterial Type Strains, Phase II (KMG-II): from individual species to whole genera.</title>
        <authorList>
            <person name="Goeker M."/>
        </authorList>
    </citation>
    <scope>NUCLEOTIDE SEQUENCE [LARGE SCALE GENOMIC DNA]</scope>
    <source>
        <strain evidence="6 7">DSM 27148</strain>
    </source>
</reference>
<accession>A0A419WA51</accession>
<proteinExistence type="inferred from homology"/>
<dbReference type="Gene3D" id="2.40.420.20">
    <property type="match status" value="1"/>
</dbReference>
<dbReference type="Proteomes" id="UP000283387">
    <property type="component" value="Unassembled WGS sequence"/>
</dbReference>
<keyword evidence="7" id="KW-1185">Reference proteome</keyword>
<feature type="domain" description="Multidrug resistance protein MdtA-like barrel-sandwich hybrid" evidence="4">
    <location>
        <begin position="93"/>
        <end position="237"/>
    </location>
</feature>
<dbReference type="GO" id="GO:0015679">
    <property type="term" value="P:plasma membrane copper ion transport"/>
    <property type="evidence" value="ECO:0007669"/>
    <property type="project" value="TreeGrafter"/>
</dbReference>
<comment type="similarity">
    <text evidence="1">Belongs to the membrane fusion protein (MFP) (TC 8.A.1) family.</text>
</comment>
<dbReference type="Pfam" id="PF25917">
    <property type="entry name" value="BSH_RND"/>
    <property type="match status" value="1"/>
</dbReference>
<protein>
    <submittedName>
        <fullName evidence="6">Cobalt-zinc-cadmium efflux system membrane fusion protein</fullName>
    </submittedName>
</protein>
<dbReference type="Gene3D" id="1.10.287.470">
    <property type="entry name" value="Helix hairpin bin"/>
    <property type="match status" value="1"/>
</dbReference>
<evidence type="ECO:0000313" key="7">
    <source>
        <dbReference type="Proteomes" id="UP000283387"/>
    </source>
</evidence>
<dbReference type="GO" id="GO:0016020">
    <property type="term" value="C:membrane"/>
    <property type="evidence" value="ECO:0007669"/>
    <property type="project" value="InterPro"/>
</dbReference>
<dbReference type="PANTHER" id="PTHR30097">
    <property type="entry name" value="CATION EFFLUX SYSTEM PROTEIN CUSB"/>
    <property type="match status" value="1"/>
</dbReference>